<dbReference type="PANTHER" id="PTHR32428">
    <property type="entry name" value="TARGET OF RAPAMYCIN COMPLEX 2 SUBUNIT BIT61-RELATED"/>
    <property type="match status" value="1"/>
</dbReference>
<dbReference type="STRING" id="1806994.A0A507C494"/>
<feature type="compositionally biased region" description="Basic and acidic residues" evidence="1">
    <location>
        <begin position="22"/>
        <end position="37"/>
    </location>
</feature>
<protein>
    <submittedName>
        <fullName evidence="2">Uncharacterized protein</fullName>
    </submittedName>
</protein>
<dbReference type="OrthoDB" id="2290221at2759"/>
<name>A0A507C494_9FUNG</name>
<dbReference type="PANTHER" id="PTHR32428:SF2">
    <property type="entry name" value="TARGET OF RAPAMYCIN COMPLEX 2 SUBUNIT BIT61-RELATED"/>
    <property type="match status" value="1"/>
</dbReference>
<keyword evidence="3" id="KW-1185">Reference proteome</keyword>
<dbReference type="GO" id="GO:0031932">
    <property type="term" value="C:TORC2 complex"/>
    <property type="evidence" value="ECO:0007669"/>
    <property type="project" value="TreeGrafter"/>
</dbReference>
<dbReference type="AlphaFoldDB" id="A0A507C494"/>
<sequence length="290" mass="31679">MSTLPRSGPQPQTPPTSTPSPDTKRSAASDLDRDKTIKSPPASTGPSFHRLNSLNNVSKALNHSAPSDMNHGDLLWRSISAACLPLYNGEGVKGSIEDVNDVVRQWVLETTALLVIDDMDRLFKGGMSILSTKLVSVSEETLPLRVVEIWTFYFGTVLPYLQAVFLPVRAGLKAKESGNVNKGGNGVDGDVWTMCLVAFRDVIVQGHMSRLEDAFPKLFRQVDSDARRVKDIGSRALQMFSILGALPANDDKQRILNKAMTNLNKLVRSKMAQTGMIASNPQTYGSIPQL</sequence>
<dbReference type="InterPro" id="IPR013745">
    <property type="entry name" value="Bit61/PRR5"/>
</dbReference>
<dbReference type="GeneID" id="42005773"/>
<dbReference type="EMBL" id="QEAO01000031">
    <property type="protein sequence ID" value="TPX32343.1"/>
    <property type="molecule type" value="Genomic_DNA"/>
</dbReference>
<comment type="caution">
    <text evidence="2">The sequence shown here is derived from an EMBL/GenBank/DDBJ whole genome shotgun (WGS) entry which is preliminary data.</text>
</comment>
<dbReference type="Pfam" id="PF08539">
    <property type="entry name" value="HbrB"/>
    <property type="match status" value="1"/>
</dbReference>
<proteinExistence type="predicted"/>
<evidence type="ECO:0000313" key="2">
    <source>
        <dbReference type="EMBL" id="TPX32343.1"/>
    </source>
</evidence>
<evidence type="ECO:0000313" key="3">
    <source>
        <dbReference type="Proteomes" id="UP000319731"/>
    </source>
</evidence>
<accession>A0A507C494</accession>
<feature type="region of interest" description="Disordered" evidence="1">
    <location>
        <begin position="1"/>
        <end position="50"/>
    </location>
</feature>
<dbReference type="RefSeq" id="XP_031023568.1">
    <property type="nucleotide sequence ID" value="XM_031170476.1"/>
</dbReference>
<dbReference type="GO" id="GO:0038203">
    <property type="term" value="P:TORC2 signaling"/>
    <property type="evidence" value="ECO:0007669"/>
    <property type="project" value="TreeGrafter"/>
</dbReference>
<dbReference type="Proteomes" id="UP000319731">
    <property type="component" value="Unassembled WGS sequence"/>
</dbReference>
<gene>
    <name evidence="2" type="ORF">SmJEL517_g04548</name>
</gene>
<feature type="compositionally biased region" description="Polar residues" evidence="1">
    <location>
        <begin position="41"/>
        <end position="50"/>
    </location>
</feature>
<evidence type="ECO:0000256" key="1">
    <source>
        <dbReference type="SAM" id="MobiDB-lite"/>
    </source>
</evidence>
<reference evidence="2 3" key="1">
    <citation type="journal article" date="2019" name="Sci. Rep.">
        <title>Comparative genomics of chytrid fungi reveal insights into the obligate biotrophic and pathogenic lifestyle of Synchytrium endobioticum.</title>
        <authorList>
            <person name="van de Vossenberg B.T.L.H."/>
            <person name="Warris S."/>
            <person name="Nguyen H.D.T."/>
            <person name="van Gent-Pelzer M.P.E."/>
            <person name="Joly D.L."/>
            <person name="van de Geest H.C."/>
            <person name="Bonants P.J.M."/>
            <person name="Smith D.S."/>
            <person name="Levesque C.A."/>
            <person name="van der Lee T.A.J."/>
        </authorList>
    </citation>
    <scope>NUCLEOTIDE SEQUENCE [LARGE SCALE GENOMIC DNA]</scope>
    <source>
        <strain evidence="2 3">JEL517</strain>
    </source>
</reference>
<organism evidence="2 3">
    <name type="scientific">Synchytrium microbalum</name>
    <dbReference type="NCBI Taxonomy" id="1806994"/>
    <lineage>
        <taxon>Eukaryota</taxon>
        <taxon>Fungi</taxon>
        <taxon>Fungi incertae sedis</taxon>
        <taxon>Chytridiomycota</taxon>
        <taxon>Chytridiomycota incertae sedis</taxon>
        <taxon>Chytridiomycetes</taxon>
        <taxon>Synchytriales</taxon>
        <taxon>Synchytriaceae</taxon>
        <taxon>Synchytrium</taxon>
    </lineage>
</organism>